<dbReference type="Proteomes" id="UP001140096">
    <property type="component" value="Unassembled WGS sequence"/>
</dbReference>
<evidence type="ECO:0000313" key="1">
    <source>
        <dbReference type="EMBL" id="KAJ2803907.1"/>
    </source>
</evidence>
<protein>
    <submittedName>
        <fullName evidence="1">Uncharacterized protein</fullName>
    </submittedName>
</protein>
<sequence>TRAEDDSSSNERRLKDPVDAVRKIVSSEGVGGLYAGLGSNLANQLVNGFVYFYAYSVVRRFALRVGSADGGRSLSTAVELAVGAVAGMINQLITLPIGVVATRQQTAHVGERRGWMERVSEIIETEGVQGLWAGLRPAMLLCSNPAITYGVFEKVKGMLLRDRPSQVLTSAEAFWAGALAKTLATVVTYPYIMAKVRLQWRPSKEEREREGDSVVYKSSADVLGKVLRVEGVAGWYRGMQTQIVKAVITQALMLMIKESFTMQVIRLFALLGKASVRSPLRQWAQHTSPSQYQPSQAGGPRSPRPPPSLQSQQSQQKAAALSPLLMIHHSPRIGYGQRGLASPMGPSSSSSGGVGTPKTPTTPHHPAINSVAALDARGISRDFAHSGQAAGGDDRWRRLGARILPLFNGDRVVGTVEENSEMVRSCLLRDADAAWPEIHAILRVGMASLVRALYRSLGVPPKFEAPQAGVPPVLSVAGIVGAGVGADHLVAAVAGVWQTLYSHVLPYLDGVFLPLRLFKAAAARRRADSLGVRHAVLMHFRDSVVMPLLPSLDAAAPACAAAARRRALDFGYASPEPCSVAQAVHMLSVLAALTPADRGPLHHSARAMAMALHS</sequence>
<gene>
    <name evidence="1" type="ORF">H4S07_004354</name>
</gene>
<feature type="non-terminal residue" evidence="1">
    <location>
        <position position="1"/>
    </location>
</feature>
<comment type="caution">
    <text evidence="1">The sequence shown here is derived from an EMBL/GenBank/DDBJ whole genome shotgun (WGS) entry which is preliminary data.</text>
</comment>
<proteinExistence type="predicted"/>
<name>A0ACC1LA66_9FUNG</name>
<organism evidence="1 2">
    <name type="scientific">Coemansia furcata</name>
    <dbReference type="NCBI Taxonomy" id="417177"/>
    <lineage>
        <taxon>Eukaryota</taxon>
        <taxon>Fungi</taxon>
        <taxon>Fungi incertae sedis</taxon>
        <taxon>Zoopagomycota</taxon>
        <taxon>Kickxellomycotina</taxon>
        <taxon>Kickxellomycetes</taxon>
        <taxon>Kickxellales</taxon>
        <taxon>Kickxellaceae</taxon>
        <taxon>Coemansia</taxon>
    </lineage>
</organism>
<keyword evidence="2" id="KW-1185">Reference proteome</keyword>
<reference evidence="1" key="1">
    <citation type="submission" date="2022-07" db="EMBL/GenBank/DDBJ databases">
        <title>Phylogenomic reconstructions and comparative analyses of Kickxellomycotina fungi.</title>
        <authorList>
            <person name="Reynolds N.K."/>
            <person name="Stajich J.E."/>
            <person name="Barry K."/>
            <person name="Grigoriev I.V."/>
            <person name="Crous P."/>
            <person name="Smith M.E."/>
        </authorList>
    </citation>
    <scope>NUCLEOTIDE SEQUENCE</scope>
    <source>
        <strain evidence="1">CBS 102833</strain>
    </source>
</reference>
<dbReference type="EMBL" id="JANBUP010001727">
    <property type="protein sequence ID" value="KAJ2803907.1"/>
    <property type="molecule type" value="Genomic_DNA"/>
</dbReference>
<evidence type="ECO:0000313" key="2">
    <source>
        <dbReference type="Proteomes" id="UP001140096"/>
    </source>
</evidence>
<accession>A0ACC1LA66</accession>